<keyword evidence="5" id="KW-0274">FAD</keyword>
<evidence type="ECO:0000313" key="9">
    <source>
        <dbReference type="EMBL" id="KAA6128572.1"/>
    </source>
</evidence>
<organism evidence="9 10">
    <name type="scientific">Cupriavidus cauae</name>
    <dbReference type="NCBI Taxonomy" id="2608999"/>
    <lineage>
        <taxon>Bacteria</taxon>
        <taxon>Pseudomonadati</taxon>
        <taxon>Pseudomonadota</taxon>
        <taxon>Betaproteobacteria</taxon>
        <taxon>Burkholderiales</taxon>
        <taxon>Burkholderiaceae</taxon>
        <taxon>Cupriavidus</taxon>
    </lineage>
</organism>
<protein>
    <submittedName>
        <fullName evidence="9">UbiH/UbiF family hydroxylase</fullName>
    </submittedName>
</protein>
<evidence type="ECO:0000313" key="10">
    <source>
        <dbReference type="Proteomes" id="UP000324324"/>
    </source>
</evidence>
<dbReference type="EMBL" id="VWRN01000022">
    <property type="protein sequence ID" value="KAA6128572.1"/>
    <property type="molecule type" value="Genomic_DNA"/>
</dbReference>
<evidence type="ECO:0000256" key="3">
    <source>
        <dbReference type="ARBA" id="ARBA00005349"/>
    </source>
</evidence>
<comment type="pathway">
    <text evidence="2">Cofactor biosynthesis; ubiquinone biosynthesis.</text>
</comment>
<dbReference type="RefSeq" id="WP_150082572.1">
    <property type="nucleotide sequence ID" value="NZ_VWRN01000022.1"/>
</dbReference>
<dbReference type="PANTHER" id="PTHR43876">
    <property type="entry name" value="UBIQUINONE BIOSYNTHESIS MONOOXYGENASE COQ6, MITOCHONDRIAL"/>
    <property type="match status" value="1"/>
</dbReference>
<comment type="similarity">
    <text evidence="3">Belongs to the UbiH/COQ6 family.</text>
</comment>
<dbReference type="GO" id="GO:0071949">
    <property type="term" value="F:FAD binding"/>
    <property type="evidence" value="ECO:0007669"/>
    <property type="project" value="InterPro"/>
</dbReference>
<gene>
    <name evidence="9" type="ORF">F1599_06385</name>
</gene>
<dbReference type="Gene3D" id="3.50.50.60">
    <property type="entry name" value="FAD/NAD(P)-binding domain"/>
    <property type="match status" value="2"/>
</dbReference>
<reference evidence="9 10" key="1">
    <citation type="submission" date="2019-09" db="EMBL/GenBank/DDBJ databases">
        <title>Isolation of a novel species in the genus Cupriavidus from patients with sepsis using whole genome sequencing.</title>
        <authorList>
            <person name="Kweon O.J."/>
            <person name="Lee M.-K."/>
        </authorList>
    </citation>
    <scope>NUCLEOTIDE SEQUENCE [LARGE SCALE GENOMIC DNA]</scope>
    <source>
        <strain evidence="9 10">MKL-01</strain>
    </source>
</reference>
<accession>A0A5M8B0G5</accession>
<comment type="cofactor">
    <cofactor evidence="1">
        <name>FAD</name>
        <dbReference type="ChEBI" id="CHEBI:57692"/>
    </cofactor>
</comment>
<keyword evidence="10" id="KW-1185">Reference proteome</keyword>
<evidence type="ECO:0000256" key="1">
    <source>
        <dbReference type="ARBA" id="ARBA00001974"/>
    </source>
</evidence>
<evidence type="ECO:0000256" key="4">
    <source>
        <dbReference type="ARBA" id="ARBA00022630"/>
    </source>
</evidence>
<dbReference type="PRINTS" id="PR00420">
    <property type="entry name" value="RNGMNOXGNASE"/>
</dbReference>
<dbReference type="InterPro" id="IPR010971">
    <property type="entry name" value="UbiH/COQ6"/>
</dbReference>
<sequence>MTRASASTRTSFSHFQIAVVGGGIVGKTCALLLAQQGMQVALIAPRPGNASAAAAVPGEGEWDSRVYAFSASSQALLSRLRIWEALDPARMQPVRDMRVFGDDTAARDDAGLTGDLHFSAYAAAVPELAWIIESSHVERVLDTALRFQHQVHWYQQAATGFERDELGVTLTLADGARVRANCVVGADGARSWVRTQCHIGVSTRRYRQSGVVANFACELPHHATAWQWFLGAPPKLLADEESCNCEILAMLPLPGNYLSMVWSADEAHARELTALAPEQLAQAAMDAASGAVGRQFGALRCVTPAQAFPLVLQHADCVVQPHVVLVGDAAHVVHPLAGQGMNLGLRDVAELGRVMAAKESFRDEGDLRLLRRYERARATDLLSLTAATDGLHRLFSLQGGVARMVRNTGMRAVGAQALLKRFLIGRALG</sequence>
<dbReference type="NCBIfam" id="TIGR01988">
    <property type="entry name" value="Ubi-OHases"/>
    <property type="match status" value="1"/>
</dbReference>
<evidence type="ECO:0000256" key="6">
    <source>
        <dbReference type="ARBA" id="ARBA00023002"/>
    </source>
</evidence>
<dbReference type="InterPro" id="IPR018168">
    <property type="entry name" value="Ubi_Hdrlase_CS"/>
</dbReference>
<proteinExistence type="inferred from homology"/>
<dbReference type="AlphaFoldDB" id="A0A5M8B0G5"/>
<evidence type="ECO:0000256" key="5">
    <source>
        <dbReference type="ARBA" id="ARBA00022827"/>
    </source>
</evidence>
<keyword evidence="4" id="KW-0285">Flavoprotein</keyword>
<dbReference type="InterPro" id="IPR036188">
    <property type="entry name" value="FAD/NAD-bd_sf"/>
</dbReference>
<dbReference type="PANTHER" id="PTHR43876:SF7">
    <property type="entry name" value="UBIQUINONE BIOSYNTHESIS MONOOXYGENASE COQ6, MITOCHONDRIAL"/>
    <property type="match status" value="1"/>
</dbReference>
<comment type="caution">
    <text evidence="9">The sequence shown here is derived from an EMBL/GenBank/DDBJ whole genome shotgun (WGS) entry which is preliminary data.</text>
</comment>
<dbReference type="PROSITE" id="PS01304">
    <property type="entry name" value="UBIH"/>
    <property type="match status" value="1"/>
</dbReference>
<dbReference type="GO" id="GO:0016705">
    <property type="term" value="F:oxidoreductase activity, acting on paired donors, with incorporation or reduction of molecular oxygen"/>
    <property type="evidence" value="ECO:0007669"/>
    <property type="project" value="InterPro"/>
</dbReference>
<dbReference type="Pfam" id="PF01494">
    <property type="entry name" value="FAD_binding_3"/>
    <property type="match status" value="1"/>
</dbReference>
<dbReference type="InterPro" id="IPR051205">
    <property type="entry name" value="UbiH/COQ6_monooxygenase"/>
</dbReference>
<keyword evidence="7" id="KW-0503">Monooxygenase</keyword>
<evidence type="ECO:0000256" key="7">
    <source>
        <dbReference type="ARBA" id="ARBA00023033"/>
    </source>
</evidence>
<keyword evidence="6" id="KW-0560">Oxidoreductase</keyword>
<evidence type="ECO:0000259" key="8">
    <source>
        <dbReference type="Pfam" id="PF01494"/>
    </source>
</evidence>
<dbReference type="GO" id="GO:0004497">
    <property type="term" value="F:monooxygenase activity"/>
    <property type="evidence" value="ECO:0007669"/>
    <property type="project" value="UniProtKB-KW"/>
</dbReference>
<dbReference type="UniPathway" id="UPA00232"/>
<dbReference type="NCBIfam" id="NF005787">
    <property type="entry name" value="PRK07608.1-2"/>
    <property type="match status" value="1"/>
</dbReference>
<dbReference type="Proteomes" id="UP000324324">
    <property type="component" value="Unassembled WGS sequence"/>
</dbReference>
<dbReference type="InterPro" id="IPR002938">
    <property type="entry name" value="FAD-bd"/>
</dbReference>
<name>A0A5M8B0G5_9BURK</name>
<evidence type="ECO:0000256" key="2">
    <source>
        <dbReference type="ARBA" id="ARBA00004749"/>
    </source>
</evidence>
<dbReference type="GO" id="GO:0006744">
    <property type="term" value="P:ubiquinone biosynthetic process"/>
    <property type="evidence" value="ECO:0007669"/>
    <property type="project" value="UniProtKB-UniPathway"/>
</dbReference>
<dbReference type="SUPFAM" id="SSF51905">
    <property type="entry name" value="FAD/NAD(P)-binding domain"/>
    <property type="match status" value="1"/>
</dbReference>
<feature type="domain" description="FAD-binding" evidence="8">
    <location>
        <begin position="16"/>
        <end position="378"/>
    </location>
</feature>